<evidence type="ECO:0000256" key="1">
    <source>
        <dbReference type="ARBA" id="ARBA00022603"/>
    </source>
</evidence>
<dbReference type="InterPro" id="IPR029028">
    <property type="entry name" value="Alpha/beta_knot_MTases"/>
</dbReference>
<dbReference type="InterPro" id="IPR051259">
    <property type="entry name" value="rRNA_Methyltransferase"/>
</dbReference>
<evidence type="ECO:0000313" key="4">
    <source>
        <dbReference type="EMBL" id="GAA1792672.1"/>
    </source>
</evidence>
<dbReference type="PANTHER" id="PTHR43191:SF12">
    <property type="entry name" value="RRNA METHYLASE"/>
    <property type="match status" value="1"/>
</dbReference>
<dbReference type="Gene3D" id="3.30.1330.30">
    <property type="match status" value="1"/>
</dbReference>
<protein>
    <submittedName>
        <fullName evidence="4">RNA methyltransferase</fullName>
    </submittedName>
</protein>
<keyword evidence="5" id="KW-1185">Reference proteome</keyword>
<evidence type="ECO:0000259" key="3">
    <source>
        <dbReference type="Pfam" id="PF00588"/>
    </source>
</evidence>
<evidence type="ECO:0000256" key="2">
    <source>
        <dbReference type="ARBA" id="ARBA00022679"/>
    </source>
</evidence>
<organism evidence="4 5">
    <name type="scientific">Luedemannella flava</name>
    <dbReference type="NCBI Taxonomy" id="349316"/>
    <lineage>
        <taxon>Bacteria</taxon>
        <taxon>Bacillati</taxon>
        <taxon>Actinomycetota</taxon>
        <taxon>Actinomycetes</taxon>
        <taxon>Micromonosporales</taxon>
        <taxon>Micromonosporaceae</taxon>
        <taxon>Luedemannella</taxon>
    </lineage>
</organism>
<dbReference type="PANTHER" id="PTHR43191">
    <property type="entry name" value="RRNA METHYLTRANSFERASE 3"/>
    <property type="match status" value="1"/>
</dbReference>
<name>A0ABN2LLS8_9ACTN</name>
<dbReference type="InterPro" id="IPR029026">
    <property type="entry name" value="tRNA_m1G_MTases_N"/>
</dbReference>
<dbReference type="GO" id="GO:0008168">
    <property type="term" value="F:methyltransferase activity"/>
    <property type="evidence" value="ECO:0007669"/>
    <property type="project" value="UniProtKB-KW"/>
</dbReference>
<dbReference type="GO" id="GO:0032259">
    <property type="term" value="P:methylation"/>
    <property type="evidence" value="ECO:0007669"/>
    <property type="project" value="UniProtKB-KW"/>
</dbReference>
<keyword evidence="1 4" id="KW-0489">Methyltransferase</keyword>
<proteinExistence type="predicted"/>
<dbReference type="SUPFAM" id="SSF75217">
    <property type="entry name" value="alpha/beta knot"/>
    <property type="match status" value="1"/>
</dbReference>
<dbReference type="CDD" id="cd18095">
    <property type="entry name" value="SpoU-like_rRNA-MTase"/>
    <property type="match status" value="1"/>
</dbReference>
<reference evidence="4 5" key="1">
    <citation type="journal article" date="2019" name="Int. J. Syst. Evol. Microbiol.">
        <title>The Global Catalogue of Microorganisms (GCM) 10K type strain sequencing project: providing services to taxonomists for standard genome sequencing and annotation.</title>
        <authorList>
            <consortium name="The Broad Institute Genomics Platform"/>
            <consortium name="The Broad Institute Genome Sequencing Center for Infectious Disease"/>
            <person name="Wu L."/>
            <person name="Ma J."/>
        </authorList>
    </citation>
    <scope>NUCLEOTIDE SEQUENCE [LARGE SCALE GENOMIC DNA]</scope>
    <source>
        <strain evidence="4 5">JCM 13250</strain>
    </source>
</reference>
<dbReference type="Pfam" id="PF00588">
    <property type="entry name" value="SpoU_methylase"/>
    <property type="match status" value="1"/>
</dbReference>
<comment type="caution">
    <text evidence="4">The sequence shown here is derived from an EMBL/GenBank/DDBJ whole genome shotgun (WGS) entry which is preliminary data.</text>
</comment>
<keyword evidence="2" id="KW-0808">Transferase</keyword>
<dbReference type="InterPro" id="IPR029064">
    <property type="entry name" value="Ribosomal_eL30-like_sf"/>
</dbReference>
<dbReference type="EMBL" id="BAAALT010000033">
    <property type="protein sequence ID" value="GAA1792672.1"/>
    <property type="molecule type" value="Genomic_DNA"/>
</dbReference>
<dbReference type="Proteomes" id="UP001500218">
    <property type="component" value="Unassembled WGS sequence"/>
</dbReference>
<sequence length="268" mass="28799">MLATPISDPDDERLGDYRALTDVELRTRWEPPHGLFIAEGELVLRRALRAGYAARSVLIDAKRVDQLADLPLDGAPVYAASQDVMAAVTGFHVHRGVLASFRRKPLPLLADVLGPARRIAILEDLNNHTNLGAIFRGAAALDIDGILLSPSCADPLYRRSVRVSMGEVFAIPYARLEPWPAGLDQVRVAGFTVIAMTPAPDCVPINELDATARKRPALLFGAEGAGLSRAAMTAADVRVVIPMHRGVDSLNVAASAAVAFWELTRDGV</sequence>
<dbReference type="InterPro" id="IPR001537">
    <property type="entry name" value="SpoU_MeTrfase"/>
</dbReference>
<gene>
    <name evidence="4" type="ORF">GCM10009682_13220</name>
</gene>
<dbReference type="Gene3D" id="3.40.1280.10">
    <property type="match status" value="1"/>
</dbReference>
<dbReference type="RefSeq" id="WP_344127344.1">
    <property type="nucleotide sequence ID" value="NZ_BAAALT010000033.1"/>
</dbReference>
<evidence type="ECO:0000313" key="5">
    <source>
        <dbReference type="Proteomes" id="UP001500218"/>
    </source>
</evidence>
<feature type="domain" description="tRNA/rRNA methyltransferase SpoU type" evidence="3">
    <location>
        <begin position="119"/>
        <end position="260"/>
    </location>
</feature>
<dbReference type="SUPFAM" id="SSF55315">
    <property type="entry name" value="L30e-like"/>
    <property type="match status" value="1"/>
</dbReference>
<accession>A0ABN2LLS8</accession>